<sequence>MHIDVSQVQNTGQRIGRVGADAESYLRTMSGPLQQSTQANTGFSAVQRLRQVLDTLAKQTGELITGTNTTAGNVGKAAQAHARAEQRNQRSMRDLNQQLAAKNIKGPKGSGGSTPSKVPTPTPNPLREVLGPGGKPAEASPTQIAPASGKPGSRQEFINNVGNAAKAGQERFGVPASVASAQAILESGWGKSGLAQEANNYFGIKCADGDPGSTASSCVNYKTWEVINGNDTTVRDAFRAYDSPSDSFLDHGQFLSENPRYAEAFKHTDDPDQFIREVHKAGYATDPGYADKIIGLMQKYDLYRFNQ</sequence>
<dbReference type="KEGG" id="sna:Snas_2771"/>
<evidence type="ECO:0000313" key="5">
    <source>
        <dbReference type="Proteomes" id="UP000000844"/>
    </source>
</evidence>
<proteinExistence type="predicted"/>
<dbReference type="STRING" id="446470.Snas_2771"/>
<dbReference type="Pfam" id="PF01832">
    <property type="entry name" value="Glucosaminidase"/>
    <property type="match status" value="1"/>
</dbReference>
<dbReference type="GO" id="GO:0004040">
    <property type="term" value="F:amidase activity"/>
    <property type="evidence" value="ECO:0007669"/>
    <property type="project" value="InterPro"/>
</dbReference>
<reference evidence="4 5" key="1">
    <citation type="journal article" date="2009" name="Stand. Genomic Sci.">
        <title>Complete genome sequence of Stackebrandtia nassauensis type strain (LLR-40K-21).</title>
        <authorList>
            <person name="Munk C."/>
            <person name="Lapidus A."/>
            <person name="Copeland A."/>
            <person name="Jando M."/>
            <person name="Mayilraj S."/>
            <person name="Glavina Del Rio T."/>
            <person name="Nolan M."/>
            <person name="Chen F."/>
            <person name="Lucas S."/>
            <person name="Tice H."/>
            <person name="Cheng J.F."/>
            <person name="Han C."/>
            <person name="Detter J.C."/>
            <person name="Bruce D."/>
            <person name="Goodwin L."/>
            <person name="Chain P."/>
            <person name="Pitluck S."/>
            <person name="Goker M."/>
            <person name="Ovchinikova G."/>
            <person name="Pati A."/>
            <person name="Ivanova N."/>
            <person name="Mavromatis K."/>
            <person name="Chen A."/>
            <person name="Palaniappan K."/>
            <person name="Land M."/>
            <person name="Hauser L."/>
            <person name="Chang Y.J."/>
            <person name="Jeffries C.D."/>
            <person name="Bristow J."/>
            <person name="Eisen J.A."/>
            <person name="Markowitz V."/>
            <person name="Hugenholtz P."/>
            <person name="Kyrpides N.C."/>
            <person name="Klenk H.P."/>
        </authorList>
    </citation>
    <scope>NUCLEOTIDE SEQUENCE [LARGE SCALE GENOMIC DNA]</scope>
    <source>
        <strain evidence="5">DSM 44728 / CIP 108903 / NRRL B-16338 / NBRC 102104 / LLR-40K-21</strain>
    </source>
</reference>
<dbReference type="PANTHER" id="PTHR33308:SF9">
    <property type="entry name" value="PEPTIDOGLYCAN HYDROLASE FLGJ"/>
    <property type="match status" value="1"/>
</dbReference>
<feature type="compositionally biased region" description="Basic and acidic residues" evidence="2">
    <location>
        <begin position="82"/>
        <end position="93"/>
    </location>
</feature>
<dbReference type="InterPro" id="IPR002901">
    <property type="entry name" value="MGlyc_endo_b_GlcNAc-like_dom"/>
</dbReference>
<evidence type="ECO:0000259" key="3">
    <source>
        <dbReference type="SMART" id="SM00047"/>
    </source>
</evidence>
<evidence type="ECO:0000256" key="2">
    <source>
        <dbReference type="SAM" id="MobiDB-lite"/>
    </source>
</evidence>
<keyword evidence="5" id="KW-1185">Reference proteome</keyword>
<accession>D3Q873</accession>
<dbReference type="RefSeq" id="WP_013018018.1">
    <property type="nucleotide sequence ID" value="NC_013947.1"/>
</dbReference>
<feature type="region of interest" description="Disordered" evidence="2">
    <location>
        <begin position="67"/>
        <end position="154"/>
    </location>
</feature>
<dbReference type="Proteomes" id="UP000000844">
    <property type="component" value="Chromosome"/>
</dbReference>
<dbReference type="SMART" id="SM00047">
    <property type="entry name" value="LYZ2"/>
    <property type="match status" value="1"/>
</dbReference>
<dbReference type="EMBL" id="CP001778">
    <property type="protein sequence ID" value="ADD42447.1"/>
    <property type="molecule type" value="Genomic_DNA"/>
</dbReference>
<keyword evidence="1" id="KW-0378">Hydrolase</keyword>
<evidence type="ECO:0000256" key="1">
    <source>
        <dbReference type="ARBA" id="ARBA00022801"/>
    </source>
</evidence>
<dbReference type="PANTHER" id="PTHR33308">
    <property type="entry name" value="PEPTIDOGLYCAN HYDROLASE FLGJ"/>
    <property type="match status" value="1"/>
</dbReference>
<dbReference type="CAZy" id="GH73">
    <property type="family name" value="Glycoside Hydrolase Family 73"/>
</dbReference>
<protein>
    <submittedName>
        <fullName evidence="4">Mannosyl-glycoprotein endo-beta-N-acetylglucosamidase</fullName>
    </submittedName>
</protein>
<evidence type="ECO:0000313" key="4">
    <source>
        <dbReference type="EMBL" id="ADD42447.1"/>
    </source>
</evidence>
<dbReference type="InterPro" id="IPR051056">
    <property type="entry name" value="Glycosyl_Hydrolase_73"/>
</dbReference>
<dbReference type="eggNOG" id="COG1705">
    <property type="taxonomic scope" value="Bacteria"/>
</dbReference>
<dbReference type="HOGENOM" id="CLU_905875_0_0_11"/>
<dbReference type="PRINTS" id="PR01002">
    <property type="entry name" value="FLGFLGJ"/>
</dbReference>
<dbReference type="AlphaFoldDB" id="D3Q873"/>
<name>D3Q873_STANL</name>
<gene>
    <name evidence="4" type="ordered locus">Snas_2771</name>
</gene>
<dbReference type="Gene3D" id="1.10.530.10">
    <property type="match status" value="1"/>
</dbReference>
<feature type="domain" description="Mannosyl-glycoprotein endo-beta-N-acetylglucosamidase-like" evidence="3">
    <location>
        <begin position="147"/>
        <end position="306"/>
    </location>
</feature>
<organism evidence="4 5">
    <name type="scientific">Stackebrandtia nassauensis (strain DSM 44728 / CIP 108903 / NRRL B-16338 / NBRC 102104 / LLR-40K-21)</name>
    <dbReference type="NCBI Taxonomy" id="446470"/>
    <lineage>
        <taxon>Bacteria</taxon>
        <taxon>Bacillati</taxon>
        <taxon>Actinomycetota</taxon>
        <taxon>Actinomycetes</taxon>
        <taxon>Glycomycetales</taxon>
        <taxon>Glycomycetaceae</taxon>
        <taxon>Stackebrandtia</taxon>
    </lineage>
</organism>
<dbReference type="OrthoDB" id="3734014at2"/>